<reference evidence="5 6" key="3">
    <citation type="submission" date="2023-06" db="EMBL/GenBank/DDBJ databases">
        <authorList>
            <person name="Zeman M."/>
            <person name="Kubasova T."/>
            <person name="Jahodarova E."/>
            <person name="Nykrynova M."/>
            <person name="Rychlik I."/>
        </authorList>
    </citation>
    <scope>NUCLEOTIDE SEQUENCE [LARGE SCALE GENOMIC DNA]</scope>
    <source>
        <strain evidence="5 6">105_WCHN</strain>
    </source>
</reference>
<dbReference type="Pfam" id="PF00392">
    <property type="entry name" value="GntR"/>
    <property type="match status" value="1"/>
</dbReference>
<keyword evidence="2" id="KW-0238">DNA-binding</keyword>
<comment type="caution">
    <text evidence="5">The sequence shown here is derived from an EMBL/GenBank/DDBJ whole genome shotgun (WGS) entry which is preliminary data.</text>
</comment>
<name>A0ABT7VK73_9LACO</name>
<dbReference type="InterPro" id="IPR046335">
    <property type="entry name" value="LacI/GalR-like_sensor"/>
</dbReference>
<keyword evidence="6" id="KW-1185">Reference proteome</keyword>
<gene>
    <name evidence="5" type="ORF">QUW46_00915</name>
</gene>
<dbReference type="RefSeq" id="WP_289558757.1">
    <property type="nucleotide sequence ID" value="NZ_JAUDEO010000003.1"/>
</dbReference>
<dbReference type="EMBL" id="JAUDEO010000003">
    <property type="protein sequence ID" value="MDM8333147.1"/>
    <property type="molecule type" value="Genomic_DNA"/>
</dbReference>
<evidence type="ECO:0000259" key="4">
    <source>
        <dbReference type="PROSITE" id="PS50949"/>
    </source>
</evidence>
<dbReference type="InterPro" id="IPR000524">
    <property type="entry name" value="Tscrpt_reg_HTH_GntR"/>
</dbReference>
<evidence type="ECO:0000313" key="5">
    <source>
        <dbReference type="EMBL" id="MDM8333147.1"/>
    </source>
</evidence>
<dbReference type="PROSITE" id="PS50949">
    <property type="entry name" value="HTH_GNTR"/>
    <property type="match status" value="1"/>
</dbReference>
<evidence type="ECO:0000256" key="2">
    <source>
        <dbReference type="ARBA" id="ARBA00023125"/>
    </source>
</evidence>
<reference evidence="6" key="2">
    <citation type="submission" date="2023-06" db="EMBL/GenBank/DDBJ databases">
        <title>Identification and characterization of horizontal gene transfer across gut microbiota members of farm animals based on homology search.</title>
        <authorList>
            <person name="Zeman M."/>
            <person name="Kubasova T."/>
            <person name="Jahodarova E."/>
            <person name="Nykrynova M."/>
            <person name="Rychlik I."/>
        </authorList>
    </citation>
    <scope>NUCLEOTIDE SEQUENCE [LARGE SCALE GENOMIC DNA]</scope>
    <source>
        <strain evidence="6">105_WCHN</strain>
    </source>
</reference>
<dbReference type="SMART" id="SM00345">
    <property type="entry name" value="HTH_GNTR"/>
    <property type="match status" value="1"/>
</dbReference>
<dbReference type="InterPro" id="IPR033532">
    <property type="entry name" value="AraR_ligand_bind_dom"/>
</dbReference>
<evidence type="ECO:0000256" key="3">
    <source>
        <dbReference type="ARBA" id="ARBA00023163"/>
    </source>
</evidence>
<dbReference type="PANTHER" id="PTHR30146">
    <property type="entry name" value="LACI-RELATED TRANSCRIPTIONAL REPRESSOR"/>
    <property type="match status" value="1"/>
</dbReference>
<organism evidence="5 6">
    <name type="scientific">Limosilactobacillus panis</name>
    <dbReference type="NCBI Taxonomy" id="47493"/>
    <lineage>
        <taxon>Bacteria</taxon>
        <taxon>Bacillati</taxon>
        <taxon>Bacillota</taxon>
        <taxon>Bacilli</taxon>
        <taxon>Lactobacillales</taxon>
        <taxon>Lactobacillaceae</taxon>
        <taxon>Limosilactobacillus</taxon>
    </lineage>
</organism>
<evidence type="ECO:0000313" key="6">
    <source>
        <dbReference type="Proteomes" id="UP001529423"/>
    </source>
</evidence>
<keyword evidence="1" id="KW-0805">Transcription regulation</keyword>
<accession>A0ABT7VK73</accession>
<proteinExistence type="predicted"/>
<dbReference type="PANTHER" id="PTHR30146:SF150">
    <property type="entry name" value="ARABINOSE METABOLISM TRANSCRIPTIONAL REPRESSOR"/>
    <property type="match status" value="1"/>
</dbReference>
<feature type="domain" description="HTH gntR-type" evidence="4">
    <location>
        <begin position="2"/>
        <end position="70"/>
    </location>
</feature>
<dbReference type="CDD" id="cd01541">
    <property type="entry name" value="PBP1_AraR"/>
    <property type="match status" value="1"/>
</dbReference>
<keyword evidence="3" id="KW-0804">Transcription</keyword>
<evidence type="ECO:0000256" key="1">
    <source>
        <dbReference type="ARBA" id="ARBA00023015"/>
    </source>
</evidence>
<dbReference type="Pfam" id="PF13377">
    <property type="entry name" value="Peripla_BP_3"/>
    <property type="match status" value="1"/>
</dbReference>
<sequence>MEVKYELVKQTLRQEIISGKYQINEKLPTESQLMARFNVSRYTIRRAVGELENEHYIYRVQGGGMFVQDWQRHWSADDANKLVGVISTHMADYIFPPIISGIDSVLSEKGYSLIVGNTLNNHDRERKSLLNMLDLKIAGLIIEPTQSALPNPNLDLYQQIKEYHIPTILFHASYPQMNFPCLLTQDEAAERELINYLFQLGHRRILGIFQIDDRQGANREQGMIRAYQEAGVPITDSELIMYQSSDQVSAILKRVDRIMNLADQPTAIACYNDHLATTIIGHLQHQGISVPGEVSVVGFDNYDLAQTLTPTLTTANHPKRQLGEDAGRMMLKMINGEQVKSITYPVPIIKGTSAQALKEEK</sequence>
<dbReference type="CDD" id="cd07377">
    <property type="entry name" value="WHTH_GntR"/>
    <property type="match status" value="1"/>
</dbReference>
<dbReference type="Proteomes" id="UP001529423">
    <property type="component" value="Unassembled WGS sequence"/>
</dbReference>
<reference evidence="5 6" key="1">
    <citation type="submission" date="2023-06" db="EMBL/GenBank/DDBJ databases">
        <title>Identification and characterization of horizontal gene transfer across gut microbiota members of farm animals based on homology search.</title>
        <authorList>
            <person name="Schwarzerova J."/>
            <person name="Nykrynova M."/>
            <person name="Jureckova K."/>
            <person name="Cejkova D."/>
            <person name="Rychlik I."/>
        </authorList>
    </citation>
    <scope>NUCLEOTIDE SEQUENCE [LARGE SCALE GENOMIC DNA]</scope>
    <source>
        <strain evidence="5 6">105_WCHN</strain>
    </source>
</reference>
<protein>
    <submittedName>
        <fullName evidence="5">GntR family transcriptional regulator</fullName>
    </submittedName>
</protein>